<dbReference type="InterPro" id="IPR039005">
    <property type="entry name" value="CSPG_rpt"/>
</dbReference>
<feature type="repeat" description="CSPG" evidence="5">
    <location>
        <begin position="1117"/>
        <end position="1207"/>
    </location>
</feature>
<keyword evidence="3" id="KW-0325">Glycoprotein</keyword>
<sequence>MGQTSYLIYMLAVVLYGSRWQSLAASFYGESFVEIKTVESFFKSSLQFKFRTSKPEGLMFLAAGKTQYSLVEIHSGRIQVRNHFGEDELVLLLNKGPRLDDLEWHVVKLTHENDNLALSVDKHSNSSSLVSHPFILDHGLFLGGFNKLSVPYANILPSHFRGCLDEVVFNEEELLLSLRPYPGLKNVHEVSFGCSDEFFVSEDDPVNLFSSKSYIALPPWTVKEESVWECWLQTSASRGLLIYQIGRAGDFISLEIQDYLLKAQVRKQRNVVHLSSLNQITENKWHYVKLKVTARLLHLTLDENSVKASLTFDVKTLQLDSLLFVGGVNDATQMQIQSLGLGTIAGKHSKVNSLKGCMKMIRMDAVKYGLKNVWASKDVSPGCRTEIALTTIPRTKGPTLSPSTTTAYAQVIYNKHPFLTLNNLVVQEGGRAQLQSKNIKLNLDFKKLGVRQSQITFQVVEHPQSGQLKIDVSLQQHKDTFTMLDLWHGRITYIHDGSEGTSDSFTFTVTAASKNQVPSYLDGIQQHILNITVTPTNDAPELLLPEGNLFVLVESSKKRLTGSLIKVFDLDTQPQNLNLVVLGNLNVDAGHLENQRDAGKTISTFSYSDLLDGNIFYVHYGVRNSRLVLRVTDGEKVSNTVVLRILAVPLDYKLAINTGIVVTQGESTFILMNNLAVNTNAENQDIEIRYDLTEWPKYGQIQRRSTGNEWRSTGSFTQRSIERERIRYASTYKDVQETDGTEYFKFKVTVANKSSEEHMFPIRVQWVNYTLVNNTPLSIENTMLATLTSDNLMAVVKGATVQEKEMYFKLLSLPEKGRILINKNLSKENTTFSQMDIMEGNVEYELTDQPHSDYQDSFSFTLFTKHAESKPHKMLINVKADLNSIVVTNHGLSLAEGDTKLITKDELFVQTLNNKTFRYKVQKSPQHGKLKLINFSDSLLSNDNITAFSSQDILGQRLMYVHDDSETTADTFTVLATSLISEKDSNVAAVKVQAELDFNISIELKNDEKPVRVVDKLFHVVRNSQRLLTLHDLCYHDLDSDFNDNQLLYTRRGIPNGDLVSPDDHSVKLFQFTQEDLEKKRVLFVHHGSDYGRFVLFVTDGKHYTSSLLEVSASDAYLRVINNTGVLVQKGKEQILTTFNISIDTNVYITNEEEIVYRIVSPPKYGQIYVNGLLAEFLTHNDLKKGYVTYRHDDSNNLLDTMSLKVEVKDLATNIEIKVRVYLESHQRLPKVLNLNSLVVEEGQPVKIDKRKLQVVHEDNLPKEIIYTLVSPPTHGYIRNVESGEGHLTPDKWMFTQQDINDGDIQYVQTEPGQLQDNFTVDITNGVREISGIIVSVDIVPILIPLVTQNITVKEGASKALTEEQLKIPHKHFAGVDCEFQLIDSPKNGFIENTRFPGMKLKKFSRKQVEHELIYYVHDDTETQLDNFTVIVNSTDLSKHSLPCTIFVTVSPINDEVPVITANNIFRVWVGSITEVTSEDLCAEDKDSPLSNLTFSITPPSNGHLALRSHPNKSILNFTQEHINKGHLVFVHRGPMSGGFNFQVTDGLNFAPRQIFSITARTLVINLEANNGLDVFPGTQRVILSDSLKAVTNDESNMKNRTITFNVVVPPKLGRLVLIGQANRTEEVSSFTQQMVDEGMIFYDHTNTETLFWTTQDSFTFTASSPPAVMDSNNFIITLSYGINDPTRHTRLKANTGASVEEGGKVLIDKSKLDGSNLLLKLPESQRALSEVWYQVTSLPKHGIIIVGDRNITKDKPNFSQYIINKFGITYTHDGSESLLDNFTFAAWLNLKSKSAVKPDSNVLEEMFNFTVKSVNDQPPEIKTKRPYLNVLQGTMMALGPENLNVEDLDNPPEDIQYTIISVPNNGFLASHKNLNASIAQFTQADIDSGKVWFVQDGSPSSGVFYFSVTDGKHKPLYKLFNIEVTALSITLVNKTDLILSQGKMFVPFTNIHLAATTDGQSTEIYYEIVRSPGYGQLIVDDNVVTTFSQWDLESSRITYQIRNFTQSHDSFELAALTSETNLTGLVFNVTVEPFVHILSGLEIPAGTVYSLKTTDLDASELANLTGSYPQYHLVEKPRYGKLVRRKTSRDIDAYEEVSMFTQTDIEAEYILLNVDTNMTDYQMQNDSFSFLLKANNVPPALGVFPYSVVPYDPLLHLVTSEDSYVISTTSFTLVSGVLEEKVPEHWANQTNTDVPVLKSVPKWGNRNRWGNHKSDEFPVFADAATTNSFMEVTEGLNPISPKAEATQHGSSLSVIIPLIILILFILASILIAWFLKKRRAKNSEQPKKSHSYSAIPQIPTPYMERSPTVPTVTVTPVQINDYVSVSPLLAARQDHTYTNYLHSPVPDIQQNTWLHMDPEMRQHCRTTNPTLKNNQYWV</sequence>
<dbReference type="Pfam" id="PF02210">
    <property type="entry name" value="Laminin_G_2"/>
    <property type="match status" value="2"/>
</dbReference>
<dbReference type="EMBL" id="JAACNH010000001">
    <property type="protein sequence ID" value="KAG8456602.1"/>
    <property type="molecule type" value="Genomic_DNA"/>
</dbReference>
<evidence type="ECO:0000259" key="8">
    <source>
        <dbReference type="PROSITE" id="PS50025"/>
    </source>
</evidence>
<dbReference type="InterPro" id="IPR001791">
    <property type="entry name" value="Laminin_G"/>
</dbReference>
<evidence type="ECO:0000313" key="9">
    <source>
        <dbReference type="EMBL" id="KAG8456602.1"/>
    </source>
</evidence>
<keyword evidence="2" id="KW-0677">Repeat</keyword>
<feature type="repeat" description="CSPG" evidence="5">
    <location>
        <begin position="1820"/>
        <end position="1912"/>
    </location>
</feature>
<keyword evidence="6" id="KW-1133">Transmembrane helix</keyword>
<dbReference type="SMART" id="SM00282">
    <property type="entry name" value="LamG"/>
    <property type="match status" value="2"/>
</dbReference>
<feature type="repeat" description="CSPG" evidence="5">
    <location>
        <begin position="1229"/>
        <end position="1324"/>
    </location>
</feature>
<comment type="caution">
    <text evidence="4">Lacks conserved residue(s) required for the propagation of feature annotation.</text>
</comment>
<feature type="repeat" description="CSPG" evidence="5">
    <location>
        <begin position="1689"/>
        <end position="1788"/>
    </location>
</feature>
<dbReference type="PANTHER" id="PTHR45739:SF14">
    <property type="entry name" value="CHONDROITIN SULFATE PROTEOGLYCAN 4"/>
    <property type="match status" value="1"/>
</dbReference>
<dbReference type="Proteomes" id="UP000812440">
    <property type="component" value="Chromosome 1"/>
</dbReference>
<dbReference type="PROSITE" id="PS51854">
    <property type="entry name" value="CSPG"/>
    <property type="match status" value="10"/>
</dbReference>
<dbReference type="Pfam" id="PF16184">
    <property type="entry name" value="Cadherin_3"/>
    <property type="match status" value="14"/>
</dbReference>
<dbReference type="SUPFAM" id="SSF49899">
    <property type="entry name" value="Concanavalin A-like lectins/glucanases"/>
    <property type="match status" value="2"/>
</dbReference>
<evidence type="ECO:0000313" key="10">
    <source>
        <dbReference type="Proteomes" id="UP000812440"/>
    </source>
</evidence>
<accession>A0A8T2KJW1</accession>
<feature type="signal peptide" evidence="7">
    <location>
        <begin position="1"/>
        <end position="24"/>
    </location>
</feature>
<feature type="repeat" description="CSPG" evidence="5">
    <location>
        <begin position="651"/>
        <end position="749"/>
    </location>
</feature>
<evidence type="ECO:0000256" key="1">
    <source>
        <dbReference type="ARBA" id="ARBA00022729"/>
    </source>
</evidence>
<gene>
    <name evidence="9" type="ORF">GDO86_002398</name>
</gene>
<feature type="repeat" description="CSPG" evidence="5">
    <location>
        <begin position="1342"/>
        <end position="1433"/>
    </location>
</feature>
<reference evidence="9" key="1">
    <citation type="thesis" date="2020" institute="ProQuest LLC" country="789 East Eisenhower Parkway, Ann Arbor, MI, USA">
        <title>Comparative Genomics and Chromosome Evolution.</title>
        <authorList>
            <person name="Mudd A.B."/>
        </authorList>
    </citation>
    <scope>NUCLEOTIDE SEQUENCE</scope>
    <source>
        <strain evidence="9">Female2</strain>
        <tissue evidence="9">Blood</tissue>
    </source>
</reference>
<evidence type="ECO:0000256" key="3">
    <source>
        <dbReference type="ARBA" id="ARBA00023180"/>
    </source>
</evidence>
<feature type="domain" description="Laminin G" evidence="8">
    <location>
        <begin position="204"/>
        <end position="383"/>
    </location>
</feature>
<evidence type="ECO:0000256" key="2">
    <source>
        <dbReference type="ARBA" id="ARBA00022737"/>
    </source>
</evidence>
<dbReference type="InterPro" id="IPR013320">
    <property type="entry name" value="ConA-like_dom_sf"/>
</dbReference>
<keyword evidence="1 7" id="KW-0732">Signal</keyword>
<keyword evidence="6" id="KW-0812">Transmembrane</keyword>
<evidence type="ECO:0000256" key="7">
    <source>
        <dbReference type="SAM" id="SignalP"/>
    </source>
</evidence>
<proteinExistence type="predicted"/>
<feature type="repeat" description="CSPG" evidence="5">
    <location>
        <begin position="415"/>
        <end position="510"/>
    </location>
</feature>
<dbReference type="GO" id="GO:0009653">
    <property type="term" value="P:anatomical structure morphogenesis"/>
    <property type="evidence" value="ECO:0007669"/>
    <property type="project" value="TreeGrafter"/>
</dbReference>
<feature type="repeat" description="CSPG" evidence="5">
    <location>
        <begin position="1564"/>
        <end position="1664"/>
    </location>
</feature>
<comment type="caution">
    <text evidence="9">The sequence shown here is derived from an EMBL/GenBank/DDBJ whole genome shotgun (WGS) entry which is preliminary data.</text>
</comment>
<name>A0A8T2KJW1_9PIPI</name>
<dbReference type="CDD" id="cd00110">
    <property type="entry name" value="LamG"/>
    <property type="match status" value="2"/>
</dbReference>
<evidence type="ECO:0000256" key="4">
    <source>
        <dbReference type="PROSITE-ProRule" id="PRU00122"/>
    </source>
</evidence>
<feature type="domain" description="Laminin G" evidence="8">
    <location>
        <begin position="22"/>
        <end position="194"/>
    </location>
</feature>
<dbReference type="OrthoDB" id="9026019at2759"/>
<evidence type="ECO:0000256" key="6">
    <source>
        <dbReference type="SAM" id="Phobius"/>
    </source>
</evidence>
<feature type="repeat" description="CSPG" evidence="5">
    <location>
        <begin position="1457"/>
        <end position="1547"/>
    </location>
</feature>
<dbReference type="Gene3D" id="2.60.120.200">
    <property type="match status" value="2"/>
</dbReference>
<dbReference type="InterPro" id="IPR051561">
    <property type="entry name" value="FRAS1_ECM"/>
</dbReference>
<feature type="repeat" description="CSPG" evidence="5">
    <location>
        <begin position="883"/>
        <end position="977"/>
    </location>
</feature>
<protein>
    <recommendedName>
        <fullName evidence="8">Laminin G domain-containing protein</fullName>
    </recommendedName>
</protein>
<feature type="chain" id="PRO_5035769070" description="Laminin G domain-containing protein" evidence="7">
    <location>
        <begin position="25"/>
        <end position="2379"/>
    </location>
</feature>
<keyword evidence="6" id="KW-0472">Membrane</keyword>
<evidence type="ECO:0000256" key="5">
    <source>
        <dbReference type="PROSITE-ProRule" id="PRU01201"/>
    </source>
</evidence>
<organism evidence="9 10">
    <name type="scientific">Hymenochirus boettgeri</name>
    <name type="common">Congo dwarf clawed frog</name>
    <dbReference type="NCBI Taxonomy" id="247094"/>
    <lineage>
        <taxon>Eukaryota</taxon>
        <taxon>Metazoa</taxon>
        <taxon>Chordata</taxon>
        <taxon>Craniata</taxon>
        <taxon>Vertebrata</taxon>
        <taxon>Euteleostomi</taxon>
        <taxon>Amphibia</taxon>
        <taxon>Batrachia</taxon>
        <taxon>Anura</taxon>
        <taxon>Pipoidea</taxon>
        <taxon>Pipidae</taxon>
        <taxon>Pipinae</taxon>
        <taxon>Hymenochirus</taxon>
    </lineage>
</organism>
<dbReference type="PANTHER" id="PTHR45739">
    <property type="entry name" value="MATRIX PROTEIN, PUTATIVE-RELATED"/>
    <property type="match status" value="1"/>
</dbReference>
<dbReference type="PROSITE" id="PS50025">
    <property type="entry name" value="LAM_G_DOMAIN"/>
    <property type="match status" value="2"/>
</dbReference>
<feature type="transmembrane region" description="Helical" evidence="6">
    <location>
        <begin position="2255"/>
        <end position="2276"/>
    </location>
</feature>
<keyword evidence="10" id="KW-1185">Reference proteome</keyword>